<dbReference type="eggNOG" id="ENOG502QR1E">
    <property type="taxonomic scope" value="Eukaryota"/>
</dbReference>
<reference evidence="11 12" key="1">
    <citation type="submission" date="2010-05" db="EMBL/GenBank/DDBJ databases">
        <title>The Genome Sequence of Thecamonas trahens ATCC 50062.</title>
        <authorList>
            <consortium name="The Broad Institute Genome Sequencing Platform"/>
            <person name="Russ C."/>
            <person name="Cuomo C."/>
            <person name="Shea T."/>
            <person name="Young S.K."/>
            <person name="Zeng Q."/>
            <person name="Koehrsen M."/>
            <person name="Haas B."/>
            <person name="Borodovsky M."/>
            <person name="Guigo R."/>
            <person name="Alvarado L."/>
            <person name="Berlin A."/>
            <person name="Bochicchio J."/>
            <person name="Borenstein D."/>
            <person name="Chapman S."/>
            <person name="Chen Z."/>
            <person name="Freedman E."/>
            <person name="Gellesch M."/>
            <person name="Goldberg J."/>
            <person name="Griggs A."/>
            <person name="Gujja S."/>
            <person name="Heilman E."/>
            <person name="Heiman D."/>
            <person name="Hepburn T."/>
            <person name="Howarth C."/>
            <person name="Jen D."/>
            <person name="Larson L."/>
            <person name="Mehta T."/>
            <person name="Park D."/>
            <person name="Pearson M."/>
            <person name="Roberts A."/>
            <person name="Saif S."/>
            <person name="Shenoy N."/>
            <person name="Sisk P."/>
            <person name="Stolte C."/>
            <person name="Sykes S."/>
            <person name="Thomson T."/>
            <person name="Walk T."/>
            <person name="White J."/>
            <person name="Yandava C."/>
            <person name="Burger G."/>
            <person name="Gray M.W."/>
            <person name="Holland P.W.H."/>
            <person name="King N."/>
            <person name="Lang F.B.F."/>
            <person name="Roger A.J."/>
            <person name="Ruiz-Trillo I."/>
            <person name="Lander E."/>
            <person name="Nusbaum C."/>
        </authorList>
    </citation>
    <scope>NUCLEOTIDE SEQUENCE [LARGE SCALE GENOMIC DNA]</scope>
    <source>
        <strain evidence="11 12">ATCC 50062</strain>
    </source>
</reference>
<dbReference type="SUPFAM" id="SSF48113">
    <property type="entry name" value="Heme-dependent peroxidases"/>
    <property type="match status" value="1"/>
</dbReference>
<dbReference type="InterPro" id="IPR044831">
    <property type="entry name" value="Ccp1-like"/>
</dbReference>
<evidence type="ECO:0000256" key="1">
    <source>
        <dbReference type="ARBA" id="ARBA00006089"/>
    </source>
</evidence>
<feature type="binding site" evidence="6">
    <location>
        <position position="216"/>
    </location>
    <ligand>
        <name>Ca(2+)</name>
        <dbReference type="ChEBI" id="CHEBI:29108"/>
        <label>2</label>
    </ligand>
</feature>
<evidence type="ECO:0000256" key="2">
    <source>
        <dbReference type="ARBA" id="ARBA00023002"/>
    </source>
</evidence>
<dbReference type="GO" id="GO:0020037">
    <property type="term" value="F:heme binding"/>
    <property type="evidence" value="ECO:0007669"/>
    <property type="project" value="InterPro"/>
</dbReference>
<sequence length="369" mass="38278">MKVYSLVVSVVVVLVLATCAQCGTVTVAQQALAIADVEALIAAQPARTAELVRLGFHDSVGVSPNHVSDGCINLENADNKGLINIVGAMENLYVNRQSKLEYGQMSRADFWALGGIVAARVGAANSAACTAGVCVPPMPLTYGRKDCATSPKTAAAGSFPNAQGGMSTVMNLFRNEMGFTDREVVALMGAHSLGAAEAADSGGFTGPWTRQPNTLDNEFYKEMVNSAWRQNARAVPGASPVHQWDSGAGGRPVMMLNTDMCLHRQIAPNTAGVSSCAADPNACPVAVTDRGVNTTVIVAEYAANNTRWALDFGPVYYKLVSMNTPGLVSAGEEVPNTVEPTTASAAAGLVPSAMVAVLVVVASMVVSLA</sequence>
<dbReference type="PROSITE" id="PS50873">
    <property type="entry name" value="PEROXIDASE_4"/>
    <property type="match status" value="1"/>
</dbReference>
<accession>A0A0L0D3F1</accession>
<dbReference type="Gene3D" id="1.10.420.10">
    <property type="entry name" value="Peroxidase, domain 2"/>
    <property type="match status" value="1"/>
</dbReference>
<dbReference type="Proteomes" id="UP000054408">
    <property type="component" value="Unassembled WGS sequence"/>
</dbReference>
<feature type="active site" description="Proton acceptor" evidence="5">
    <location>
        <position position="57"/>
    </location>
</feature>
<dbReference type="PROSITE" id="PS00435">
    <property type="entry name" value="PEROXIDASE_1"/>
    <property type="match status" value="1"/>
</dbReference>
<keyword evidence="6" id="KW-0408">Iron</keyword>
<keyword evidence="8" id="KW-0812">Transmembrane</keyword>
<proteinExistence type="inferred from homology"/>
<evidence type="ECO:0000313" key="11">
    <source>
        <dbReference type="EMBL" id="KNC46834.1"/>
    </source>
</evidence>
<feature type="chain" id="PRO_5005537164" description="Plant heme peroxidase family profile domain-containing protein" evidence="9">
    <location>
        <begin position="23"/>
        <end position="369"/>
    </location>
</feature>
<gene>
    <name evidence="11" type="ORF">AMSG_03265</name>
</gene>
<keyword evidence="12" id="KW-1185">Reference proteome</keyword>
<keyword evidence="8" id="KW-1133">Transmembrane helix</keyword>
<feature type="binding site" evidence="6">
    <location>
        <position position="58"/>
    </location>
    <ligand>
        <name>Ca(2+)</name>
        <dbReference type="ChEBI" id="CHEBI:29108"/>
        <label>1</label>
    </ligand>
</feature>
<keyword evidence="4" id="KW-0325">Glycoprotein</keyword>
<keyword evidence="6" id="KW-0106">Calcium</keyword>
<feature type="binding site" description="axial binding residue" evidence="6">
    <location>
        <position position="191"/>
    </location>
    <ligand>
        <name>heme b</name>
        <dbReference type="ChEBI" id="CHEBI:60344"/>
    </ligand>
    <ligandPart>
        <name>Fe</name>
        <dbReference type="ChEBI" id="CHEBI:18248"/>
    </ligandPart>
</feature>
<keyword evidence="2" id="KW-0560">Oxidoreductase</keyword>
<dbReference type="Pfam" id="PF00141">
    <property type="entry name" value="peroxidase"/>
    <property type="match status" value="1"/>
</dbReference>
<dbReference type="GO" id="GO:0046872">
    <property type="term" value="F:metal ion binding"/>
    <property type="evidence" value="ECO:0007669"/>
    <property type="project" value="UniProtKB-KW"/>
</dbReference>
<evidence type="ECO:0000259" key="10">
    <source>
        <dbReference type="PROSITE" id="PS50873"/>
    </source>
</evidence>
<dbReference type="PRINTS" id="PR00458">
    <property type="entry name" value="PEROXIDASE"/>
</dbReference>
<comment type="similarity">
    <text evidence="1">Belongs to the peroxidase family. Ligninase subfamily.</text>
</comment>
<feature type="signal peptide" evidence="9">
    <location>
        <begin position="1"/>
        <end position="22"/>
    </location>
</feature>
<feature type="site" description="Transition state stabilizer" evidence="7">
    <location>
        <position position="53"/>
    </location>
</feature>
<dbReference type="RefSeq" id="XP_013760109.1">
    <property type="nucleotide sequence ID" value="XM_013904655.1"/>
</dbReference>
<dbReference type="GO" id="GO:0000302">
    <property type="term" value="P:response to reactive oxygen species"/>
    <property type="evidence" value="ECO:0007669"/>
    <property type="project" value="TreeGrafter"/>
</dbReference>
<evidence type="ECO:0000256" key="4">
    <source>
        <dbReference type="ARBA" id="ARBA00023180"/>
    </source>
</evidence>
<dbReference type="AlphaFoldDB" id="A0A0L0D3F1"/>
<feature type="domain" description="Plant heme peroxidase family profile" evidence="10">
    <location>
        <begin position="37"/>
        <end position="332"/>
    </location>
</feature>
<dbReference type="InterPro" id="IPR001621">
    <property type="entry name" value="Ligninase"/>
</dbReference>
<evidence type="ECO:0000256" key="6">
    <source>
        <dbReference type="PIRSR" id="PIRSR601621-2"/>
    </source>
</evidence>
<evidence type="ECO:0000256" key="3">
    <source>
        <dbReference type="ARBA" id="ARBA00023157"/>
    </source>
</evidence>
<comment type="cofactor">
    <cofactor evidence="6">
        <name>Ca(2+)</name>
        <dbReference type="ChEBI" id="CHEBI:29108"/>
    </cofactor>
    <text evidence="6">Binds 2 calcium ions per subunit.</text>
</comment>
<comment type="cofactor">
    <cofactor evidence="6">
        <name>heme b</name>
        <dbReference type="ChEBI" id="CHEBI:60344"/>
    </cofactor>
    <text evidence="6">Binds 1 heme b (iron(II)-protoporphyrin IX) group per subunit.</text>
</comment>
<dbReference type="PANTHER" id="PTHR31356:SF66">
    <property type="entry name" value="CATALASE-PEROXIDASE"/>
    <property type="match status" value="1"/>
</dbReference>
<dbReference type="GO" id="GO:0042744">
    <property type="term" value="P:hydrogen peroxide catabolic process"/>
    <property type="evidence" value="ECO:0007669"/>
    <property type="project" value="TreeGrafter"/>
</dbReference>
<keyword evidence="8" id="KW-0472">Membrane</keyword>
<keyword evidence="9" id="KW-0732">Signal</keyword>
<feature type="transmembrane region" description="Helical" evidence="8">
    <location>
        <begin position="345"/>
        <end position="368"/>
    </location>
</feature>
<keyword evidence="6" id="KW-0349">Heme</keyword>
<dbReference type="InterPro" id="IPR010255">
    <property type="entry name" value="Haem_peroxidase_sf"/>
</dbReference>
<dbReference type="GO" id="GO:0034599">
    <property type="term" value="P:cellular response to oxidative stress"/>
    <property type="evidence" value="ECO:0007669"/>
    <property type="project" value="InterPro"/>
</dbReference>
<dbReference type="InterPro" id="IPR019793">
    <property type="entry name" value="Peroxidases_heam-ligand_BS"/>
</dbReference>
<dbReference type="EMBL" id="GL349444">
    <property type="protein sequence ID" value="KNC46834.1"/>
    <property type="molecule type" value="Genomic_DNA"/>
</dbReference>
<dbReference type="STRING" id="461836.A0A0L0D3F1"/>
<evidence type="ECO:0000256" key="5">
    <source>
        <dbReference type="PIRSR" id="PIRSR601621-1"/>
    </source>
</evidence>
<evidence type="ECO:0000256" key="9">
    <source>
        <dbReference type="SAM" id="SignalP"/>
    </source>
</evidence>
<dbReference type="GeneID" id="25562879"/>
<evidence type="ECO:0000256" key="7">
    <source>
        <dbReference type="PIRSR" id="PIRSR601621-3"/>
    </source>
</evidence>
<dbReference type="GO" id="GO:0004601">
    <property type="term" value="F:peroxidase activity"/>
    <property type="evidence" value="ECO:0007669"/>
    <property type="project" value="InterPro"/>
</dbReference>
<evidence type="ECO:0000313" key="12">
    <source>
        <dbReference type="Proteomes" id="UP000054408"/>
    </source>
</evidence>
<dbReference type="PANTHER" id="PTHR31356">
    <property type="entry name" value="THYLAKOID LUMENAL 29 KDA PROTEIN, CHLOROPLASTIC-RELATED"/>
    <property type="match status" value="1"/>
</dbReference>
<feature type="binding site" evidence="6">
    <location>
        <position position="78"/>
    </location>
    <ligand>
        <name>Ca(2+)</name>
        <dbReference type="ChEBI" id="CHEBI:29108"/>
        <label>1</label>
    </ligand>
</feature>
<name>A0A0L0D3F1_THETB</name>
<keyword evidence="6" id="KW-0479">Metal-binding</keyword>
<keyword evidence="3" id="KW-1015">Disulfide bond</keyword>
<organism evidence="11 12">
    <name type="scientific">Thecamonas trahens ATCC 50062</name>
    <dbReference type="NCBI Taxonomy" id="461836"/>
    <lineage>
        <taxon>Eukaryota</taxon>
        <taxon>Apusozoa</taxon>
        <taxon>Apusomonadida</taxon>
        <taxon>Apusomonadidae</taxon>
        <taxon>Thecamonas</taxon>
    </lineage>
</organism>
<dbReference type="Gene3D" id="1.10.520.10">
    <property type="match status" value="1"/>
</dbReference>
<protein>
    <recommendedName>
        <fullName evidence="10">Plant heme peroxidase family profile domain-containing protein</fullName>
    </recommendedName>
</protein>
<feature type="binding site" evidence="6">
    <location>
        <position position="192"/>
    </location>
    <ligand>
        <name>Ca(2+)</name>
        <dbReference type="ChEBI" id="CHEBI:29108"/>
        <label>2</label>
    </ligand>
</feature>
<dbReference type="OrthoDB" id="9970727at2759"/>
<dbReference type="PRINTS" id="PR00462">
    <property type="entry name" value="LIGNINASE"/>
</dbReference>
<evidence type="ECO:0000256" key="8">
    <source>
        <dbReference type="SAM" id="Phobius"/>
    </source>
</evidence>
<dbReference type="InterPro" id="IPR002016">
    <property type="entry name" value="Haem_peroxidase"/>
</dbReference>